<gene>
    <name evidence="4" type="ORF">AGERDE_LOCUS9465</name>
</gene>
<feature type="region of interest" description="Disordered" evidence="2">
    <location>
        <begin position="260"/>
        <end position="287"/>
    </location>
</feature>
<organism evidence="4 5">
    <name type="scientific">Ambispora gerdemannii</name>
    <dbReference type="NCBI Taxonomy" id="144530"/>
    <lineage>
        <taxon>Eukaryota</taxon>
        <taxon>Fungi</taxon>
        <taxon>Fungi incertae sedis</taxon>
        <taxon>Mucoromycota</taxon>
        <taxon>Glomeromycotina</taxon>
        <taxon>Glomeromycetes</taxon>
        <taxon>Archaeosporales</taxon>
        <taxon>Ambisporaceae</taxon>
        <taxon>Ambispora</taxon>
    </lineage>
</organism>
<feature type="region of interest" description="Disordered" evidence="2">
    <location>
        <begin position="178"/>
        <end position="211"/>
    </location>
</feature>
<feature type="compositionally biased region" description="Low complexity" evidence="2">
    <location>
        <begin position="190"/>
        <end position="202"/>
    </location>
</feature>
<name>A0A9N9CQJ0_9GLOM</name>
<evidence type="ECO:0000256" key="3">
    <source>
        <dbReference type="SAM" id="Phobius"/>
    </source>
</evidence>
<evidence type="ECO:0000256" key="1">
    <source>
        <dbReference type="SAM" id="Coils"/>
    </source>
</evidence>
<dbReference type="AlphaFoldDB" id="A0A9N9CQJ0"/>
<dbReference type="Proteomes" id="UP000789831">
    <property type="component" value="Unassembled WGS sequence"/>
</dbReference>
<accession>A0A9N9CQJ0</accession>
<evidence type="ECO:0000313" key="4">
    <source>
        <dbReference type="EMBL" id="CAG8608423.1"/>
    </source>
</evidence>
<comment type="caution">
    <text evidence="4">The sequence shown here is derived from an EMBL/GenBank/DDBJ whole genome shotgun (WGS) entry which is preliminary data.</text>
</comment>
<dbReference type="OrthoDB" id="2448538at2759"/>
<sequence>KKREGTSGKQFTNAEKLKDNFFANSERRRKAGDKANDCEALAQFFNATASISDDVEQIKLSANEQIFNQKKQTLTSKIQGLISKCQTSNSYSIANICYPKHQKDLLKLETEAKQAENEYKENKAKADQETDPDKKAQFMYLANKAAKKAEDIKRRVKANPLADLSRFSNLDDLEILLGGNVPKNPPTSRPKPSSNSSGGSTPTPNPLEDPKDFFEQYKTQIFISLALINMKKKQQQQLLIVLLLCAGGYYFLVYLPEEDKNKTEKEKQQTQNNKSEEELKAEQEEDA</sequence>
<evidence type="ECO:0000256" key="2">
    <source>
        <dbReference type="SAM" id="MobiDB-lite"/>
    </source>
</evidence>
<feature type="transmembrane region" description="Helical" evidence="3">
    <location>
        <begin position="238"/>
        <end position="255"/>
    </location>
</feature>
<feature type="coiled-coil region" evidence="1">
    <location>
        <begin position="98"/>
        <end position="129"/>
    </location>
</feature>
<reference evidence="4" key="1">
    <citation type="submission" date="2021-06" db="EMBL/GenBank/DDBJ databases">
        <authorList>
            <person name="Kallberg Y."/>
            <person name="Tangrot J."/>
            <person name="Rosling A."/>
        </authorList>
    </citation>
    <scope>NUCLEOTIDE SEQUENCE</scope>
    <source>
        <strain evidence="4">MT106</strain>
    </source>
</reference>
<keyword evidence="5" id="KW-1185">Reference proteome</keyword>
<dbReference type="EMBL" id="CAJVPL010002367">
    <property type="protein sequence ID" value="CAG8608423.1"/>
    <property type="molecule type" value="Genomic_DNA"/>
</dbReference>
<keyword evidence="1" id="KW-0175">Coiled coil</keyword>
<keyword evidence="3" id="KW-0472">Membrane</keyword>
<evidence type="ECO:0000313" key="5">
    <source>
        <dbReference type="Proteomes" id="UP000789831"/>
    </source>
</evidence>
<proteinExistence type="predicted"/>
<keyword evidence="3" id="KW-0812">Transmembrane</keyword>
<protein>
    <submittedName>
        <fullName evidence="4">5802_t:CDS:1</fullName>
    </submittedName>
</protein>
<keyword evidence="3" id="KW-1133">Transmembrane helix</keyword>
<feature type="non-terminal residue" evidence="4">
    <location>
        <position position="287"/>
    </location>
</feature>
<feature type="coiled-coil region" evidence="1">
    <location>
        <begin position="260"/>
        <end position="287"/>
    </location>
</feature>